<comment type="caution">
    <text evidence="1">The sequence shown here is derived from an EMBL/GenBank/DDBJ whole genome shotgun (WGS) entry which is preliminary data.</text>
</comment>
<dbReference type="Proteomes" id="UP001430953">
    <property type="component" value="Unassembled WGS sequence"/>
</dbReference>
<sequence length="80" mass="9300">MRLGKKGPRSLSDLIIPSGIRPADIFLRFASFNVKILKITRGRWNSHKIDFVSRCLHFGCTRNFCDVKCPLMHFCRYVIT</sequence>
<proteinExistence type="predicted"/>
<keyword evidence="2" id="KW-1185">Reference proteome</keyword>
<name>A0AAW2GHE3_9HYME</name>
<dbReference type="EMBL" id="JADYXP020000004">
    <property type="protein sequence ID" value="KAL0125877.1"/>
    <property type="molecule type" value="Genomic_DNA"/>
</dbReference>
<reference evidence="1 2" key="1">
    <citation type="submission" date="2023-03" db="EMBL/GenBank/DDBJ databases">
        <title>High recombination rates correlate with genetic variation in Cardiocondyla obscurior ants.</title>
        <authorList>
            <person name="Errbii M."/>
        </authorList>
    </citation>
    <scope>NUCLEOTIDE SEQUENCE [LARGE SCALE GENOMIC DNA]</scope>
    <source>
        <strain evidence="1">Alpha-2009</strain>
        <tissue evidence="1">Whole body</tissue>
    </source>
</reference>
<accession>A0AAW2GHE3</accession>
<dbReference type="AlphaFoldDB" id="A0AAW2GHE3"/>
<organism evidence="1 2">
    <name type="scientific">Cardiocondyla obscurior</name>
    <dbReference type="NCBI Taxonomy" id="286306"/>
    <lineage>
        <taxon>Eukaryota</taxon>
        <taxon>Metazoa</taxon>
        <taxon>Ecdysozoa</taxon>
        <taxon>Arthropoda</taxon>
        <taxon>Hexapoda</taxon>
        <taxon>Insecta</taxon>
        <taxon>Pterygota</taxon>
        <taxon>Neoptera</taxon>
        <taxon>Endopterygota</taxon>
        <taxon>Hymenoptera</taxon>
        <taxon>Apocrita</taxon>
        <taxon>Aculeata</taxon>
        <taxon>Formicoidea</taxon>
        <taxon>Formicidae</taxon>
        <taxon>Myrmicinae</taxon>
        <taxon>Cardiocondyla</taxon>
    </lineage>
</organism>
<evidence type="ECO:0000313" key="2">
    <source>
        <dbReference type="Proteomes" id="UP001430953"/>
    </source>
</evidence>
<gene>
    <name evidence="1" type="ORF">PUN28_004735</name>
</gene>
<protein>
    <submittedName>
        <fullName evidence="1">Uncharacterized protein</fullName>
    </submittedName>
</protein>
<evidence type="ECO:0000313" key="1">
    <source>
        <dbReference type="EMBL" id="KAL0125877.1"/>
    </source>
</evidence>